<evidence type="ECO:0000313" key="1">
    <source>
        <dbReference type="EMBL" id="EGR29360.1"/>
    </source>
</evidence>
<dbReference type="eggNOG" id="KOG1552">
    <property type="taxonomic scope" value="Eukaryota"/>
</dbReference>
<protein>
    <submittedName>
        <fullName evidence="1">Uncharacterized protein</fullName>
    </submittedName>
</protein>
<sequence>KSQNTQQQMILQFNQLYKTFIRPSRQEYTIFDLGPDQQIFGNQKTKRTDIQIINMKNQQLQCSLFQPFQKQNPEELLELYDCVIYCHCNSGSRLEALPILPYLIQKGLGLFCFDFSGSGISEGDYVTLGVYLWGRSMGAATIILYSRDSQSRH</sequence>
<dbReference type="InterPro" id="IPR052920">
    <property type="entry name" value="DNA-binding_regulatory"/>
</dbReference>
<dbReference type="SUPFAM" id="SSF53474">
    <property type="entry name" value="alpha/beta-Hydrolases"/>
    <property type="match status" value="1"/>
</dbReference>
<dbReference type="Gene3D" id="3.40.50.1820">
    <property type="entry name" value="alpha/beta hydrolase"/>
    <property type="match status" value="1"/>
</dbReference>
<name>G0QZJ9_ICHMU</name>
<dbReference type="AlphaFoldDB" id="G0QZJ9"/>
<reference evidence="1 2" key="1">
    <citation type="submission" date="2011-07" db="EMBL/GenBank/DDBJ databases">
        <authorList>
            <person name="Coyne R."/>
            <person name="Brami D."/>
            <person name="Johnson J."/>
            <person name="Hostetler J."/>
            <person name="Hannick L."/>
            <person name="Clark T."/>
            <person name="Cassidy-Hanley D."/>
            <person name="Inman J."/>
        </authorList>
    </citation>
    <scope>NUCLEOTIDE SEQUENCE [LARGE SCALE GENOMIC DNA]</scope>
    <source>
        <strain evidence="1 2">G5</strain>
    </source>
</reference>
<gene>
    <name evidence="1" type="ORF">IMG5_157330</name>
</gene>
<keyword evidence="2" id="KW-1185">Reference proteome</keyword>
<dbReference type="InParanoid" id="G0QZJ9"/>
<dbReference type="InterPro" id="IPR029058">
    <property type="entry name" value="AB_hydrolase_fold"/>
</dbReference>
<dbReference type="EMBL" id="GL984153">
    <property type="protein sequence ID" value="EGR29360.1"/>
    <property type="molecule type" value="Genomic_DNA"/>
</dbReference>
<feature type="non-terminal residue" evidence="1">
    <location>
        <position position="1"/>
    </location>
</feature>
<dbReference type="PANTHER" id="PTHR43358:SF4">
    <property type="entry name" value="ALPHA_BETA HYDROLASE FOLD-1 DOMAIN-CONTAINING PROTEIN"/>
    <property type="match status" value="1"/>
</dbReference>
<dbReference type="OMA" id="NQNIHAS"/>
<dbReference type="RefSeq" id="XP_004030596.1">
    <property type="nucleotide sequence ID" value="XM_004030548.1"/>
</dbReference>
<evidence type="ECO:0000313" key="2">
    <source>
        <dbReference type="Proteomes" id="UP000008983"/>
    </source>
</evidence>
<organism evidence="1 2">
    <name type="scientific">Ichthyophthirius multifiliis</name>
    <name type="common">White spot disease agent</name>
    <name type="synonym">Ich</name>
    <dbReference type="NCBI Taxonomy" id="5932"/>
    <lineage>
        <taxon>Eukaryota</taxon>
        <taxon>Sar</taxon>
        <taxon>Alveolata</taxon>
        <taxon>Ciliophora</taxon>
        <taxon>Intramacronucleata</taxon>
        <taxon>Oligohymenophorea</taxon>
        <taxon>Hymenostomatida</taxon>
        <taxon>Ophryoglenina</taxon>
        <taxon>Ichthyophthirius</taxon>
    </lineage>
</organism>
<dbReference type="GeneID" id="14905457"/>
<accession>G0QZJ9</accession>
<dbReference type="Proteomes" id="UP000008983">
    <property type="component" value="Unassembled WGS sequence"/>
</dbReference>
<dbReference type="PANTHER" id="PTHR43358">
    <property type="entry name" value="ALPHA/BETA-HYDROLASE"/>
    <property type="match status" value="1"/>
</dbReference>
<dbReference type="OrthoDB" id="10249433at2759"/>
<proteinExistence type="predicted"/>